<dbReference type="AlphaFoldDB" id="I3K678"/>
<dbReference type="GeneTree" id="ENSGT01150000287080"/>
<dbReference type="GO" id="GO:0006955">
    <property type="term" value="P:immune response"/>
    <property type="evidence" value="ECO:0007669"/>
    <property type="project" value="TreeGrafter"/>
</dbReference>
<keyword evidence="4" id="KW-1185">Reference proteome</keyword>
<reference evidence="3" key="2">
    <citation type="submission" date="2025-09" db="UniProtKB">
        <authorList>
            <consortium name="Ensembl"/>
        </authorList>
    </citation>
    <scope>IDENTIFICATION</scope>
</reference>
<dbReference type="InParanoid" id="I3K678"/>
<dbReference type="HOGENOM" id="CLU_087797_1_0_1"/>
<dbReference type="Gene3D" id="2.60.40.10">
    <property type="entry name" value="Immunoglobulins"/>
    <property type="match status" value="1"/>
</dbReference>
<sequence>MCNREVMKLKASLLLRLQTLSRHSDMKTASVCLLRVYLSASPNFQQFFSGPTSVSLGCVDDEDGQDVDGWTVRRTRGGLTEDCGAAEDFVMIDSLCLLDRNSSYSGNFWCESLSGEKSDEVTISVSSTEKKGVIMEIPVLPVRPGTGVILQCKKKNGETVPSYFFMNGRLVGPGSTSEYNIRRAQYSDEGLYWCATDTFGESPQSFLRVRGSPITSLKTSVSSETNSSLSTLLLPNNSSSPPPPPLPSSPSVSWIRVICHLLAFCPYCICTILLLSICCSRSSGTNSSRFSHKHFDHINTVLISPLCPQVTNMLSPWRRPCVTRSMMTLLLMSPLSTSSKLIDPLRNLKVSKAVNSVH</sequence>
<dbReference type="InterPro" id="IPR013783">
    <property type="entry name" value="Ig-like_fold"/>
</dbReference>
<name>I3K678_ORENI</name>
<evidence type="ECO:0000313" key="3">
    <source>
        <dbReference type="Ensembl" id="ENSONIP00000016623.2"/>
    </source>
</evidence>
<evidence type="ECO:0000256" key="1">
    <source>
        <dbReference type="ARBA" id="ARBA00022729"/>
    </source>
</evidence>
<dbReference type="GO" id="GO:0009897">
    <property type="term" value="C:external side of plasma membrane"/>
    <property type="evidence" value="ECO:0007669"/>
    <property type="project" value="TreeGrafter"/>
</dbReference>
<keyword evidence="1" id="KW-0732">Signal</keyword>
<dbReference type="PANTHER" id="PTHR11481:SF64">
    <property type="entry name" value="FC RECEPTOR-LIKE PROTEIN 4"/>
    <property type="match status" value="1"/>
</dbReference>
<organism evidence="3 4">
    <name type="scientific">Oreochromis niloticus</name>
    <name type="common">Nile tilapia</name>
    <name type="synonym">Tilapia nilotica</name>
    <dbReference type="NCBI Taxonomy" id="8128"/>
    <lineage>
        <taxon>Eukaryota</taxon>
        <taxon>Metazoa</taxon>
        <taxon>Chordata</taxon>
        <taxon>Craniata</taxon>
        <taxon>Vertebrata</taxon>
        <taxon>Euteleostomi</taxon>
        <taxon>Actinopterygii</taxon>
        <taxon>Neopterygii</taxon>
        <taxon>Teleostei</taxon>
        <taxon>Neoteleostei</taxon>
        <taxon>Acanthomorphata</taxon>
        <taxon>Ovalentaria</taxon>
        <taxon>Cichlomorphae</taxon>
        <taxon>Cichliformes</taxon>
        <taxon>Cichlidae</taxon>
        <taxon>African cichlids</taxon>
        <taxon>Pseudocrenilabrinae</taxon>
        <taxon>Oreochromini</taxon>
        <taxon>Oreochromis</taxon>
    </lineage>
</organism>
<dbReference type="InterPro" id="IPR050488">
    <property type="entry name" value="Ig_Fc_receptor"/>
</dbReference>
<evidence type="ECO:0008006" key="5">
    <source>
        <dbReference type="Google" id="ProtNLM"/>
    </source>
</evidence>
<dbReference type="InterPro" id="IPR036179">
    <property type="entry name" value="Ig-like_dom_sf"/>
</dbReference>
<accession>I3K678</accession>
<reference evidence="3" key="1">
    <citation type="submission" date="2025-08" db="UniProtKB">
        <authorList>
            <consortium name="Ensembl"/>
        </authorList>
    </citation>
    <scope>IDENTIFICATION</scope>
</reference>
<dbReference type="GO" id="GO:0004888">
    <property type="term" value="F:transmembrane signaling receptor activity"/>
    <property type="evidence" value="ECO:0007669"/>
    <property type="project" value="TreeGrafter"/>
</dbReference>
<dbReference type="GO" id="GO:0007166">
    <property type="term" value="P:cell surface receptor signaling pathway"/>
    <property type="evidence" value="ECO:0007669"/>
    <property type="project" value="TreeGrafter"/>
</dbReference>
<dbReference type="Ensembl" id="ENSONIT00000016638.2">
    <property type="protein sequence ID" value="ENSONIP00000016623.2"/>
    <property type="gene ID" value="ENSONIG00000013217.2"/>
</dbReference>
<evidence type="ECO:0000313" key="4">
    <source>
        <dbReference type="Proteomes" id="UP000005207"/>
    </source>
</evidence>
<dbReference type="Proteomes" id="UP000005207">
    <property type="component" value="Unplaced"/>
</dbReference>
<proteinExistence type="predicted"/>
<dbReference type="SUPFAM" id="SSF48726">
    <property type="entry name" value="Immunoglobulin"/>
    <property type="match status" value="1"/>
</dbReference>
<keyword evidence="2" id="KW-1015">Disulfide bond</keyword>
<dbReference type="PANTHER" id="PTHR11481">
    <property type="entry name" value="IMMUNOGLOBULIN FC RECEPTOR"/>
    <property type="match status" value="1"/>
</dbReference>
<evidence type="ECO:0000256" key="2">
    <source>
        <dbReference type="ARBA" id="ARBA00023157"/>
    </source>
</evidence>
<protein>
    <recommendedName>
        <fullName evidence="5">Ig-like domain-containing protein</fullName>
    </recommendedName>
</protein>